<accession>D3B1B2</accession>
<comment type="caution">
    <text evidence="1">The sequence shown here is derived from an EMBL/GenBank/DDBJ whole genome shotgun (WGS) entry which is preliminary data.</text>
</comment>
<keyword evidence="2" id="KW-1185">Reference proteome</keyword>
<dbReference type="AlphaFoldDB" id="D3B1B2"/>
<protein>
    <submittedName>
        <fullName evidence="1">Uncharacterized protein</fullName>
    </submittedName>
</protein>
<gene>
    <name evidence="1" type="ORF">PPL_02083</name>
</gene>
<name>D3B1B2_HETP5</name>
<dbReference type="InParanoid" id="D3B1B2"/>
<reference evidence="1 2" key="1">
    <citation type="journal article" date="2011" name="Genome Res.">
        <title>Phylogeny-wide analysis of social amoeba genomes highlights ancient origins for complex intercellular communication.</title>
        <authorList>
            <person name="Heidel A.J."/>
            <person name="Lawal H.M."/>
            <person name="Felder M."/>
            <person name="Schilde C."/>
            <person name="Helps N.R."/>
            <person name="Tunggal B."/>
            <person name="Rivero F."/>
            <person name="John U."/>
            <person name="Schleicher M."/>
            <person name="Eichinger L."/>
            <person name="Platzer M."/>
            <person name="Noegel A.A."/>
            <person name="Schaap P."/>
            <person name="Gloeckner G."/>
        </authorList>
    </citation>
    <scope>NUCLEOTIDE SEQUENCE [LARGE SCALE GENOMIC DNA]</scope>
    <source>
        <strain evidence="2">ATCC 26659 / Pp 5 / PN500</strain>
    </source>
</reference>
<evidence type="ECO:0000313" key="1">
    <source>
        <dbReference type="EMBL" id="EFA85086.1"/>
    </source>
</evidence>
<organism evidence="1 2">
    <name type="scientific">Heterostelium pallidum (strain ATCC 26659 / Pp 5 / PN500)</name>
    <name type="common">Cellular slime mold</name>
    <name type="synonym">Polysphondylium pallidum</name>
    <dbReference type="NCBI Taxonomy" id="670386"/>
    <lineage>
        <taxon>Eukaryota</taxon>
        <taxon>Amoebozoa</taxon>
        <taxon>Evosea</taxon>
        <taxon>Eumycetozoa</taxon>
        <taxon>Dictyostelia</taxon>
        <taxon>Acytosteliales</taxon>
        <taxon>Acytosteliaceae</taxon>
        <taxon>Heterostelium</taxon>
    </lineage>
</organism>
<proteinExistence type="predicted"/>
<evidence type="ECO:0000313" key="2">
    <source>
        <dbReference type="Proteomes" id="UP000001396"/>
    </source>
</evidence>
<sequence length="19" mass="2321">MFYYRVSKNGTRPPVYDLN</sequence>
<dbReference type="EMBL" id="ADBJ01000008">
    <property type="protein sequence ID" value="EFA85086.1"/>
    <property type="molecule type" value="Genomic_DNA"/>
</dbReference>
<dbReference type="Proteomes" id="UP000001396">
    <property type="component" value="Unassembled WGS sequence"/>
</dbReference>